<dbReference type="OrthoDB" id="5175656at2759"/>
<proteinExistence type="inferred from homology"/>
<dbReference type="GO" id="GO:0016805">
    <property type="term" value="F:dipeptidase activity"/>
    <property type="evidence" value="ECO:0007669"/>
    <property type="project" value="InterPro"/>
</dbReference>
<name>A0A024TRF0_9STRA</name>
<dbReference type="PANTHER" id="PTHR12994">
    <property type="entry name" value="SECERNIN"/>
    <property type="match status" value="1"/>
</dbReference>
<evidence type="ECO:0000313" key="4">
    <source>
        <dbReference type="EMBL" id="ETV96579.1"/>
    </source>
</evidence>
<dbReference type="STRING" id="157072.A0A024TRF0"/>
<dbReference type="RefSeq" id="XP_008874842.1">
    <property type="nucleotide sequence ID" value="XM_008876620.1"/>
</dbReference>
<dbReference type="VEuPathDB" id="FungiDB:H310_10280"/>
<gene>
    <name evidence="4" type="ORF">H310_10280</name>
</gene>
<feature type="chain" id="PRO_5001537654" description="Peptidase" evidence="3">
    <location>
        <begin position="21"/>
        <end position="628"/>
    </location>
</feature>
<dbReference type="eggNOG" id="ENOG502QR8T">
    <property type="taxonomic scope" value="Eukaryota"/>
</dbReference>
<keyword evidence="2" id="KW-1133">Transmembrane helix</keyword>
<dbReference type="GO" id="GO:0070004">
    <property type="term" value="F:cysteine-type exopeptidase activity"/>
    <property type="evidence" value="ECO:0007669"/>
    <property type="project" value="InterPro"/>
</dbReference>
<dbReference type="GO" id="GO:0006508">
    <property type="term" value="P:proteolysis"/>
    <property type="evidence" value="ECO:0007669"/>
    <property type="project" value="InterPro"/>
</dbReference>
<dbReference type="PANTHER" id="PTHR12994:SF17">
    <property type="entry name" value="LD30995P"/>
    <property type="match status" value="1"/>
</dbReference>
<dbReference type="AlphaFoldDB" id="A0A024TRF0"/>
<keyword evidence="2" id="KW-0472">Membrane</keyword>
<comment type="similarity">
    <text evidence="1">Belongs to the peptidase C69 family. Secernin subfamily.</text>
</comment>
<feature type="signal peptide" evidence="3">
    <location>
        <begin position="1"/>
        <end position="20"/>
    </location>
</feature>
<evidence type="ECO:0008006" key="5">
    <source>
        <dbReference type="Google" id="ProtNLM"/>
    </source>
</evidence>
<evidence type="ECO:0000256" key="3">
    <source>
        <dbReference type="SAM" id="SignalP"/>
    </source>
</evidence>
<keyword evidence="3" id="KW-0732">Signal</keyword>
<dbReference type="GeneID" id="20087330"/>
<sequence length="628" mass="68694">MLTCAHLLVATAALVSSAMACTIVAVGKEASTTGAPMAVHSADCGNCDFRLGKVPQKTFAPGAMRDVVRFRLQYPRYVGEARGDVFREANVDKSIFNWSNTPAIGQIPQVNTTFGYLSGLYGIMNEHQVSIGESTCGGRLVSVPVSDGGKALFDVSELTNIAMERATSAREAIQIMGDLAVQYGYYGAEWQGPAAMMEAGEALAVADTKEIWLFHIHPDDSGASAVWVAQRVPDSHLAAIGNQFIIRGVNLTDSDQFMGSSNMVDVAIRAKLYDPSTDGAFDFTKAYAHPIQPDQYYATRRQWRILSLANPALNLPAVTDVYGSDYPVTAPVATPVGPSTLLSYLRDHFEGTEYDMTKGPAAGPYGDPDRYDINMNGNMTKSMALTGHFERAISIFRSSYSFVTVPNATNAALGHILFGQYGPHATSYVPIYTNVDHVPMLYSRGSLHRYDLNTSFWAFAVVGNWASRYYVHTRSMVEAVQVDLESAFLDAKSARVAAHVEWLGNDEIQIRQFLTDSCDSFAATTHAAFVDLFGRLVTTFHDGYHMHNLTNASAIAMSSLFYPQWWLQSVGYFTKAAQPQQTMPTMVPTDRDDTVWGWVGLVLVGLFAGVGVGFGMGSRRREGYRQIN</sequence>
<protein>
    <recommendedName>
        <fullName evidence="5">Peptidase</fullName>
    </recommendedName>
</protein>
<feature type="transmembrane region" description="Helical" evidence="2">
    <location>
        <begin position="595"/>
        <end position="616"/>
    </location>
</feature>
<reference evidence="4" key="1">
    <citation type="submission" date="2013-12" db="EMBL/GenBank/DDBJ databases">
        <title>The Genome Sequence of Aphanomyces invadans NJM9701.</title>
        <authorList>
            <consortium name="The Broad Institute Genomics Platform"/>
            <person name="Russ C."/>
            <person name="Tyler B."/>
            <person name="van West P."/>
            <person name="Dieguez-Uribeondo J."/>
            <person name="Young S.K."/>
            <person name="Zeng Q."/>
            <person name="Gargeya S."/>
            <person name="Fitzgerald M."/>
            <person name="Abouelleil A."/>
            <person name="Alvarado L."/>
            <person name="Chapman S.B."/>
            <person name="Gainer-Dewar J."/>
            <person name="Goldberg J."/>
            <person name="Griggs A."/>
            <person name="Gujja S."/>
            <person name="Hansen M."/>
            <person name="Howarth C."/>
            <person name="Imamovic A."/>
            <person name="Ireland A."/>
            <person name="Larimer J."/>
            <person name="McCowan C."/>
            <person name="Murphy C."/>
            <person name="Pearson M."/>
            <person name="Poon T.W."/>
            <person name="Priest M."/>
            <person name="Roberts A."/>
            <person name="Saif S."/>
            <person name="Shea T."/>
            <person name="Sykes S."/>
            <person name="Wortman J."/>
            <person name="Nusbaum C."/>
            <person name="Birren B."/>
        </authorList>
    </citation>
    <scope>NUCLEOTIDE SEQUENCE [LARGE SCALE GENOMIC DNA]</scope>
    <source>
        <strain evidence="4">NJM9701</strain>
    </source>
</reference>
<dbReference type="InterPro" id="IPR005322">
    <property type="entry name" value="Peptidase_C69"/>
</dbReference>
<accession>A0A024TRF0</accession>
<evidence type="ECO:0000256" key="1">
    <source>
        <dbReference type="ARBA" id="ARBA00005705"/>
    </source>
</evidence>
<dbReference type="EMBL" id="KI913976">
    <property type="protein sequence ID" value="ETV96579.1"/>
    <property type="molecule type" value="Genomic_DNA"/>
</dbReference>
<organism evidence="4">
    <name type="scientific">Aphanomyces invadans</name>
    <dbReference type="NCBI Taxonomy" id="157072"/>
    <lineage>
        <taxon>Eukaryota</taxon>
        <taxon>Sar</taxon>
        <taxon>Stramenopiles</taxon>
        <taxon>Oomycota</taxon>
        <taxon>Saprolegniomycetes</taxon>
        <taxon>Saprolegniales</taxon>
        <taxon>Verrucalvaceae</taxon>
        <taxon>Aphanomyces</taxon>
    </lineage>
</organism>
<dbReference type="Pfam" id="PF03577">
    <property type="entry name" value="Peptidase_C69"/>
    <property type="match status" value="1"/>
</dbReference>
<evidence type="ECO:0000256" key="2">
    <source>
        <dbReference type="SAM" id="Phobius"/>
    </source>
</evidence>
<keyword evidence="2" id="KW-0812">Transmembrane</keyword>